<dbReference type="GO" id="GO:0008270">
    <property type="term" value="F:zinc ion binding"/>
    <property type="evidence" value="ECO:0007669"/>
    <property type="project" value="TreeGrafter"/>
</dbReference>
<gene>
    <name evidence="2" type="ORF">ACD_3C00054G0004</name>
</gene>
<dbReference type="InterPro" id="IPR016195">
    <property type="entry name" value="Pol/histidinol_Pase-like"/>
</dbReference>
<dbReference type="AlphaFoldDB" id="K2GDW9"/>
<accession>K2GDW9</accession>
<dbReference type="PANTHER" id="PTHR36928:SF1">
    <property type="entry name" value="PHOSPHATASE YCDX-RELATED"/>
    <property type="match status" value="1"/>
</dbReference>
<protein>
    <recommendedName>
        <fullName evidence="1">PHP domain-containing protein</fullName>
    </recommendedName>
</protein>
<dbReference type="SUPFAM" id="SSF89550">
    <property type="entry name" value="PHP domain-like"/>
    <property type="match status" value="1"/>
</dbReference>
<evidence type="ECO:0000313" key="2">
    <source>
        <dbReference type="EMBL" id="EKE28464.1"/>
    </source>
</evidence>
<name>K2GDW9_9BACT</name>
<evidence type="ECO:0000259" key="1">
    <source>
        <dbReference type="Pfam" id="PF02811"/>
    </source>
</evidence>
<dbReference type="GO" id="GO:0042578">
    <property type="term" value="F:phosphoric ester hydrolase activity"/>
    <property type="evidence" value="ECO:0007669"/>
    <property type="project" value="TreeGrafter"/>
</dbReference>
<dbReference type="InterPro" id="IPR004013">
    <property type="entry name" value="PHP_dom"/>
</dbReference>
<dbReference type="EMBL" id="AMFJ01000328">
    <property type="protein sequence ID" value="EKE28464.1"/>
    <property type="molecule type" value="Genomic_DNA"/>
</dbReference>
<sequence>MKILNSKEEDYHIHSFEYSDWMSSIDEIIRFSKEIWLKKIAITDHCQATLDFLHIPKKTLRSFVSARWSNVWNDVEVTFWVEWDLINEAWDICNHIQEKTWDFMILSAHFNIYKWNPKDINKAYENAIIRHHKDIKFIWHPCMKAWWDHLDIEKLITVANEYDLPMEFNCSNYVNWKTDLDKLDKMLNRAKYLYVNSDAHTLSELRDNKKIWYDFLKNNYGYNLW</sequence>
<dbReference type="Gene3D" id="3.20.20.140">
    <property type="entry name" value="Metal-dependent hydrolases"/>
    <property type="match status" value="1"/>
</dbReference>
<reference evidence="2" key="1">
    <citation type="journal article" date="2012" name="Science">
        <title>Fermentation, hydrogen, and sulfur metabolism in multiple uncultivated bacterial phyla.</title>
        <authorList>
            <person name="Wrighton K.C."/>
            <person name="Thomas B.C."/>
            <person name="Sharon I."/>
            <person name="Miller C.S."/>
            <person name="Castelle C.J."/>
            <person name="VerBerkmoes N.C."/>
            <person name="Wilkins M.J."/>
            <person name="Hettich R.L."/>
            <person name="Lipton M.S."/>
            <person name="Williams K.H."/>
            <person name="Long P.E."/>
            <person name="Banfield J.F."/>
        </authorList>
    </citation>
    <scope>NUCLEOTIDE SEQUENCE [LARGE SCALE GENOMIC DNA]</scope>
</reference>
<organism evidence="2">
    <name type="scientific">uncultured bacterium</name>
    <name type="common">gcode 4</name>
    <dbReference type="NCBI Taxonomy" id="1234023"/>
    <lineage>
        <taxon>Bacteria</taxon>
        <taxon>environmental samples</taxon>
    </lineage>
</organism>
<comment type="caution">
    <text evidence="2">The sequence shown here is derived from an EMBL/GenBank/DDBJ whole genome shotgun (WGS) entry which is preliminary data.</text>
</comment>
<dbReference type="InterPro" id="IPR050243">
    <property type="entry name" value="PHP_phosphatase"/>
</dbReference>
<feature type="domain" description="PHP" evidence="1">
    <location>
        <begin position="10"/>
        <end position="129"/>
    </location>
</feature>
<dbReference type="Pfam" id="PF02811">
    <property type="entry name" value="PHP"/>
    <property type="match status" value="1"/>
</dbReference>
<dbReference type="PANTHER" id="PTHR36928">
    <property type="entry name" value="PHOSPHATASE YCDX-RELATED"/>
    <property type="match status" value="1"/>
</dbReference>
<proteinExistence type="predicted"/>
<dbReference type="GO" id="GO:0005829">
    <property type="term" value="C:cytosol"/>
    <property type="evidence" value="ECO:0007669"/>
    <property type="project" value="TreeGrafter"/>
</dbReference>